<protein>
    <recommendedName>
        <fullName evidence="16">AAA+ ATPase domain-containing protein</fullName>
    </recommendedName>
</protein>
<dbReference type="InterPro" id="IPR043157">
    <property type="entry name" value="Dynein_AAA1S"/>
</dbReference>
<dbReference type="GO" id="GO:0005874">
    <property type="term" value="C:microtubule"/>
    <property type="evidence" value="ECO:0007669"/>
    <property type="project" value="UniProtKB-KW"/>
</dbReference>
<keyword evidence="6" id="KW-0547">Nucleotide-binding</keyword>
<dbReference type="FunFam" id="1.20.140.100:FF:000001">
    <property type="entry name" value="dynein heavy chain 17, axonemal"/>
    <property type="match status" value="1"/>
</dbReference>
<dbReference type="FunFam" id="3.20.180.20:FF:000001">
    <property type="entry name" value="Dynein axonemal heavy chain 5"/>
    <property type="match status" value="1"/>
</dbReference>
<dbReference type="GO" id="GO:0007018">
    <property type="term" value="P:microtubule-based movement"/>
    <property type="evidence" value="ECO:0007669"/>
    <property type="project" value="InterPro"/>
</dbReference>
<dbReference type="FunFam" id="1.20.920.20:FF:000001">
    <property type="entry name" value="dynein heavy chain 2, axonemal"/>
    <property type="match status" value="1"/>
</dbReference>
<dbReference type="Gene3D" id="1.10.8.720">
    <property type="entry name" value="Region D6 of dynein motor"/>
    <property type="match status" value="1"/>
</dbReference>
<keyword evidence="12" id="KW-0206">Cytoskeleton</keyword>
<dbReference type="PANTHER" id="PTHR46532:SF4">
    <property type="entry name" value="AAA+ ATPASE DOMAIN-CONTAINING PROTEIN"/>
    <property type="match status" value="1"/>
</dbReference>
<proteinExistence type="inferred from homology"/>
<dbReference type="Pfam" id="PF17857">
    <property type="entry name" value="AAA_lid_1"/>
    <property type="match status" value="1"/>
</dbReference>
<keyword evidence="13" id="KW-0966">Cell projection</keyword>
<evidence type="ECO:0000256" key="13">
    <source>
        <dbReference type="ARBA" id="ARBA00023273"/>
    </source>
</evidence>
<keyword evidence="7" id="KW-0067">ATP-binding</keyword>
<dbReference type="Gene3D" id="3.20.180.20">
    <property type="entry name" value="Dynein heavy chain, N-terminal domain 2"/>
    <property type="match status" value="1"/>
</dbReference>
<keyword evidence="3" id="KW-0963">Cytoplasm</keyword>
<dbReference type="Pfam" id="PF12780">
    <property type="entry name" value="AAA_8"/>
    <property type="match status" value="1"/>
</dbReference>
<dbReference type="InterPro" id="IPR004273">
    <property type="entry name" value="Dynein_heavy_D6_P-loop"/>
</dbReference>
<evidence type="ECO:0000256" key="7">
    <source>
        <dbReference type="ARBA" id="ARBA00022840"/>
    </source>
</evidence>
<dbReference type="EMBL" id="HBIV01015979">
    <property type="protein sequence ID" value="CAE0660053.1"/>
    <property type="molecule type" value="Transcribed_RNA"/>
</dbReference>
<dbReference type="Pfam" id="PF03028">
    <property type="entry name" value="Dynein_heavy"/>
    <property type="match status" value="2"/>
</dbReference>
<feature type="compositionally biased region" description="Basic and acidic residues" evidence="15">
    <location>
        <begin position="4134"/>
        <end position="4159"/>
    </location>
</feature>
<dbReference type="InterPro" id="IPR003593">
    <property type="entry name" value="AAA+_ATPase"/>
</dbReference>
<dbReference type="InterPro" id="IPR042219">
    <property type="entry name" value="AAA_lid_11_sf"/>
</dbReference>
<dbReference type="Gene3D" id="1.20.140.100">
    <property type="entry name" value="Dynein heavy chain, N-terminal domain 2"/>
    <property type="match status" value="1"/>
</dbReference>
<dbReference type="FunFam" id="3.40.50.300:FF:000044">
    <property type="entry name" value="Dynein heavy chain 5, axonemal"/>
    <property type="match status" value="1"/>
</dbReference>
<dbReference type="Gene3D" id="1.20.920.30">
    <property type="match status" value="1"/>
</dbReference>
<dbReference type="Gene3D" id="1.10.8.710">
    <property type="match status" value="1"/>
</dbReference>
<keyword evidence="5" id="KW-0677">Repeat</keyword>
<dbReference type="InterPro" id="IPR042222">
    <property type="entry name" value="Dynein_2_N"/>
</dbReference>
<dbReference type="InterPro" id="IPR027417">
    <property type="entry name" value="P-loop_NTPase"/>
</dbReference>
<dbReference type="Gene3D" id="3.40.50.300">
    <property type="entry name" value="P-loop containing nucleotide triphosphate hydrolases"/>
    <property type="match status" value="5"/>
</dbReference>
<name>A0A7S3YRX0_9EUKA</name>
<dbReference type="FunFam" id="3.10.490.20:FF:000010">
    <property type="entry name" value="Dynein heavy chain, putative"/>
    <property type="match status" value="1"/>
</dbReference>
<dbReference type="InterPro" id="IPR042228">
    <property type="entry name" value="Dynein_linker_3"/>
</dbReference>
<evidence type="ECO:0000259" key="16">
    <source>
        <dbReference type="SMART" id="SM00382"/>
    </source>
</evidence>
<evidence type="ECO:0000256" key="10">
    <source>
        <dbReference type="ARBA" id="ARBA00023069"/>
    </source>
</evidence>
<dbReference type="FunFam" id="1.10.8.710:FF:000003">
    <property type="entry name" value="Dynein axonemal heavy chain 5"/>
    <property type="match status" value="1"/>
</dbReference>
<dbReference type="Pfam" id="PF18198">
    <property type="entry name" value="AAA_lid_11"/>
    <property type="match status" value="1"/>
</dbReference>
<evidence type="ECO:0000256" key="1">
    <source>
        <dbReference type="ARBA" id="ARBA00004430"/>
    </source>
</evidence>
<keyword evidence="8" id="KW-0243">Dynein</keyword>
<feature type="coiled-coil region" evidence="14">
    <location>
        <begin position="3173"/>
        <end position="3246"/>
    </location>
</feature>
<feature type="domain" description="AAA+ ATPase" evidence="16">
    <location>
        <begin position="1892"/>
        <end position="2029"/>
    </location>
</feature>
<feature type="coiled-coil region" evidence="14">
    <location>
        <begin position="1125"/>
        <end position="1152"/>
    </location>
</feature>
<reference evidence="17" key="1">
    <citation type="submission" date="2021-01" db="EMBL/GenBank/DDBJ databases">
        <authorList>
            <person name="Corre E."/>
            <person name="Pelletier E."/>
            <person name="Niang G."/>
            <person name="Scheremetjew M."/>
            <person name="Finn R."/>
            <person name="Kale V."/>
            <person name="Holt S."/>
            <person name="Cochrane G."/>
            <person name="Meng A."/>
            <person name="Brown T."/>
            <person name="Cohen L."/>
        </authorList>
    </citation>
    <scope>NUCLEOTIDE SEQUENCE</scope>
    <source>
        <strain evidence="17">CCCM811</strain>
    </source>
</reference>
<dbReference type="Pfam" id="PF08385">
    <property type="entry name" value="DHC_N1"/>
    <property type="match status" value="1"/>
</dbReference>
<dbReference type="Gene3D" id="1.10.8.1220">
    <property type="match status" value="1"/>
</dbReference>
<evidence type="ECO:0000256" key="15">
    <source>
        <dbReference type="SAM" id="MobiDB-lite"/>
    </source>
</evidence>
<feature type="domain" description="AAA+ ATPase" evidence="16">
    <location>
        <begin position="2181"/>
        <end position="2314"/>
    </location>
</feature>
<dbReference type="GO" id="GO:0005524">
    <property type="term" value="F:ATP binding"/>
    <property type="evidence" value="ECO:0007669"/>
    <property type="project" value="UniProtKB-KW"/>
</dbReference>
<sequence length="4733" mass="540709">MVSLAPRFEWMAGEISEKFGMDLEAAKEFVQSNKKELQTFLDKNDIMKYFVFENLEAAAKKSEGKGKKKKGGGGNEKRKDVDLILSSDPEAVQGKFLYFLRMGERPVKAKQKVGEDLIAGELNTEALGLFRETMVNIFDPLLGRMKLGKCSEEKRKILVEQTRKFEENLKDSIANLTGDIYLDVPKLPDGIEMSPKGYKEAAKKESTVKTCRKAVTKWINQLETYIAEDKSNELMEEGNTKGPEQEISFWNRRQLTLINATETLKGSTARTVFGVLQAHSQPLKEPEKPELLESIDETKKLLKHWHELNMTLTHALNEAKDSSRFLTKLGEAIRPCYESDLVAIQELLPVVMNNMKMIYILSRHYGKAIRMTNLFTRITNQLVTRCRQVIYGSDKVSTIWGRDPGEVVKNLNEAIKLRDEYVKQFHAASEEVAKEGKKEKKMSAPSYKKPFTTFNLKRIFNHFHDFVQRAEKLLDMFSAINQYKLFIENHVDGVEDIVKDFNQIIRDFRLREHDLLDYNNTAFERDFVEFNVLNSQVETAVQDLMATAINCRYPMMKKIRIMERFDSVIKQESLRRDLEDKFTKLFLIYGNLVSPYKQQGSNGTDMEALFQKHMSNPPIARNMTKVAGAIHWSRQIYRTIADPMNVFKNSPHSLKIFARREGSGSREAKRNVRVFNKLASELIRYEVEKHANWKESAKNVKKELWKNLIIPVAPNKDKILVNFEPKIINHLKEARHLKTMGFDVPSSIKTVMLLKGPLQRHLVRITKMVKRFNEAISMPADPVKDLFAAHIRNLKKVIDPGKKRLRWTSMSIAAFLNKVDVAIDNFVHLKELVYDIVTNRVMKNIDFVATVLLVKVAKDQTFKVGEFLNEQKKYSAQCCEVLLEKNEEVERGVNDIAKKIAADAKIRRIPAPSSLESNRVRHFFCTMFYNAVVQSLRNSLKYFLGKLESKEEPIFQVNLKLQAPDIVLSPTVEHVQKGVNDVKKCMLMPGEKLMDWGVSPEGKVIPRRTLFERLTDEVAPILTKLEGCMAQHGESMQANLAIFLKLKWLWEGNPAAEYETFVAQEGLIIDDYVNKLRSFVNQEKIIAGYTDKTSHGPLLLLTAQLKKDLIAKVGEWKMSFSQKLYKEAGGELEDLKMELKELDEGLDREIKDILSLNSVMNAQTKIRIAQSSMESKFARIFERLGVLQQYIKLQTEEDAESIMRSKWNAILQRSEQTFKHISNIKGPYKKTLVDKVAEFQVAVTDFDSDYKENGPMRDGINPKEATAALKKFQREHANLDRKMKLYGEGERLFGLPSKSYPTLETTGAQLKLLQKLYGLYNDVLNTIDDYNELSWSDVVANIEEMQATVEGFDKRCRSMPKKLRTWDAYADLKEKLDNFGTILPILTQLAYPSMKQRHWTAIAELVSTPEKKIEFKMSEFGDMKLDKVMEPLFAAIEAKDEIEEICEASGKQEKVEKQLSGEERKWEELEFDFAPWKSRGDVIFKGDKMNEIQTELEESQGAASGLLANKFIKPFKDRADKFAQKLTRVNETLDRWLKVQVMWRSLEAVFTAGDIMRALPKDTRVFQTVDKEWCTRLMEKAKETKNVAQCCEDEYVVNVLIDMRGKLEACQKSLTGYLEKKRSRFPRFYFVSDTALLDILSQGSDKDAVQSCFEKVFAAVNRVVFKGNNIEAIMNCKRGEAEEVPLLKPVAAKGNIEDWLTVLLNEMMDAVKGIVRTGATTYDAMPIEEFIKKSPGQVALLGIQFMWTSDVQEGITRLKKYPAALQEAFGKQKGILESLTKMVTQDIAKKMDRVKIETMVTIQVHQVDVLVELLEASEKKGEEKLSSVGDFAWQRQLRCYYNVEEDDCHVQVANVDFTYCYEYIGCVGRLVITPLTDRCYISLTQAMGMAFGGAPAGPAGTGKTETTKDLARALGKWCVVFNCSDQMHTADTAKLYKGLCQSGSWGCFDEFNRIELEVLSVVAQQVEAIMNALRERKPKFQFPGTDGEVTVDPRLGFFITMNPGYAGRQELPENLKALFRSVAMMVPDREIIIRVFLAAQGYQEYDNLARKFRILYRLCEEQLSAQRHYDFGLRNIISVLRTGGTNLREALKKGDIKDRPDLEEMLMMRTLRDMNLSKLVADDVGLFRSLLKDLFPKQKDPAVKEWPELENKMKDSCDEKGLVYHPSWKKKAIQLYETSLVRHGLMMVGPAGGGKTVATNVLLDALSTIAQAEGTPKCEEVRMNPKAMRAPEMFGENDPLSGEWTDGVFSAIWFEANKANTQKRTWIVCDGPVDAIWIENLNTVLDDNRLLTLANGDRVPMHEYCRILFEPRDLRNASPATVSRAGIVYVSAEDLGHMPIIEAWLLDRAKMNDQSEEEAGIIRTLCDKYITDDHLRWLSRNCTNMMPVMNNHMSTNLLALMTGLLAGKDEDPYPVEVYEKLFLYAFVWSFGSLLETTDRQKLHKQLLKWSGDNKSMPDCKEPSTIYDFYVNINEPEAADFQSWREWKGEEWVFPGDAFNFSTCLIPTVETARSFYLFNLMNKKLPTPRPCLVIGSPGTAKTSIVQQYCFALMKEDPRLIFKKANFSFATLPGMFQSQMIADLEKKSNLIFHPRDGRPMMVFLDDMSMPEVNVWGDQPTLEIVRQALEQGGFYFLDKDLRGKMMEIINVRYISSMTHPGGGRNDIPSRCKRHLYCFNVTPPEQSTVNTIYGTMMRENYKFQELKELADLTDTITSSTIELWNMCKQKLLPTPAKFHYIFNLRDLSRIFGGILNSPSLDRDENAVTQDVDTVVTLWRHECERVLCDKLVEMKDKQWFYKESLVQTKKWYGEEYHKKFKELKRPAYFVSFLRDDKIDPETDEIAEYAERVYEIVPDELDIRKRVEKFLGDYNDPQISGPGGAYRARMDLVLFTDAMEHMMRISRIIGTPMGSALLVGVGGSGRQSLTKLAAFTQRQEVFQIEVVKNYKVDKFKDDIKELYFKVGKEGKKFTWIFADFDVIYEEFLEYINMILSTGEIPGLIAKDERDAMAGDLRDAAKEMYGNKFEDTSDNLYKFFIDRIRDNLHIVLAFSPANPKFAERARKFPGLINCCNIDWFLPWPIDALKDVSNKFVTGEQKGFKLEGPEGVDAKVATYLATVHDLITKSCDQYYSQYSRRVFVTPKSYLSFIMFYKAKYMEKLRDISKKESDVTLGLEKLAEAETSVEGLKKELAVKGKQVAQAKRQTEEVVRKVNEGQKKADVQMNKASKVKADANAKATEIEKEKAAANKLLEAAMPFVRAAEKAAAKVKPGDIRDIMALPKPPEIIQRIMDCIDILFYAKLEKVNTDAEAKTYNGGELLKFITPSWDHSKKLMSGGSFCKEVLDFANVKKDDINEETMELLEPYYLFPGFLPENAKKASSAAEGLLLFVRAMYQYHIASLVAKPLQLALAKKQAELDVANKKLKIATDSCNAAQALVADLQAQLDKAEAKKQELETDQKLCMDKMDEATKLIESLGGEKKRWNESRIKFADDKRKLLGDIALACAFVSYCGPFNFAYRQKLMSKDFYDQCIALGIPVNKDVDVTQLLVDEATIAIWNSQSLPKDQLSVQNGILVVEASPKRDPKTNEPTDPLLVRFPLLIDPQGQALNWLKNREADHFPYQGTTTLGHRKLSEIAKYCIENGKTLLVEGIVDGVIPLFDPILQKKIKKGRGRNKWVIKIDGEEMEYSLDFKMFLLTKVANPLFSPELSAQTTVIDFSVTREGLEDQLLSFVIQNEQPQLEVKRKQLIDGVNKATVTLQNLDKTLLDKLANSKGNLLDDVELIRVLRKTKAKSKEVNEQILQSTVTQKTISEKRELYRPVATRGSIVYFTLVDTTSFNPMYQNSLAQFLVWFFYTLKNSEEPADAKQRIDILIDNVTYNSYVALDRGLFVQHKLTFKLLLTLKILEVERRDTINSTMFDLLFKAGISLDKSECPKHKYEWIDKKQIGPTWKNICMLQRSLSFFSDLHNKIRNAEAEWKKWYETLNPEENEIPSGFEERLDPNSDPSGPMYRLLLIRAFRPDRVCRAADIFVGMTLGKKYVKPLICNVTKTYNAVGAGKWTPCILLLTPGADPTGQIKALAKAQNAQVDQYTVSMGEGQEKFAKMAIDNAMVQGGWALLNNCHLGLGYMNGLTDYIEQKREEDAQTREKENSKNKKASAGEEKEGKKKKKKGKEEIPFKCHDNFRLWITCEAHPKFPISLLQTSIKMTMEPPKGIKAGLLRSYSEVVDEERLGRVPEERWRNLVFSLCFLHSVVQERRKFGPIGWCITYEFNQSDLEASLMFLEKHFYESGGVSWNTIQYMICEVQYGGRITDDYDRVLFNTFGKSWLSGAVDDPDFRFCDAASLGGGKKFEYKIPKSETIDVFHEYIDQVPDNDIPSLFGLHSNADLTLGQSEGARMLDLIQTTRPREASGSEGKTPQEIVSELAAELLARVPEAKKMDEVRQLIVKRPSGEIKATLADGYNEDEKITGMQIPLNVFLFQEIERFFKILHIVQTTLRDVGFAIKGEIIMTPQLSDAVDAIFDGRPPTHWFLDAGGVEIAWTTPALTQWFEGLLQRYKQLMDWLTTKRPPVYWMTGFFNPQGFLTAMRQEVTRRHKKNGWALDEVVVFTRVMPDNFKGPKEGIPEGVYIRGLYIEGAVWDKNNDCLGPPLPGELFRAMPIIHASALKQEDAKKKYAAYKGGWYECPVYTKKRRTDLNFIFAPLVKIPVDERKGKKKKKNPMANPHYWTKMGVALLCSID</sequence>
<dbReference type="SUPFAM" id="SSF52540">
    <property type="entry name" value="P-loop containing nucleoside triphosphate hydrolases"/>
    <property type="match status" value="4"/>
</dbReference>
<dbReference type="InterPro" id="IPR026983">
    <property type="entry name" value="DHC"/>
</dbReference>
<dbReference type="InterPro" id="IPR041589">
    <property type="entry name" value="DNAH3_AAA_lid_1"/>
</dbReference>
<dbReference type="GO" id="GO:0045505">
    <property type="term" value="F:dynein intermediate chain binding"/>
    <property type="evidence" value="ECO:0007669"/>
    <property type="project" value="InterPro"/>
</dbReference>
<dbReference type="Pfam" id="PF12781">
    <property type="entry name" value="AAA_9"/>
    <property type="match status" value="1"/>
</dbReference>
<dbReference type="Gene3D" id="3.10.490.20">
    <property type="match status" value="1"/>
</dbReference>
<keyword evidence="10" id="KW-0969">Cilium</keyword>
<organism evidence="17">
    <name type="scientific">Lotharella globosa</name>
    <dbReference type="NCBI Taxonomy" id="91324"/>
    <lineage>
        <taxon>Eukaryota</taxon>
        <taxon>Sar</taxon>
        <taxon>Rhizaria</taxon>
        <taxon>Cercozoa</taxon>
        <taxon>Chlorarachniophyceae</taxon>
        <taxon>Lotharella</taxon>
    </lineage>
</organism>
<keyword evidence="11" id="KW-0505">Motor protein</keyword>
<dbReference type="InterPro" id="IPR035706">
    <property type="entry name" value="AAA_9"/>
</dbReference>
<dbReference type="InterPro" id="IPR024317">
    <property type="entry name" value="Dynein_heavy_chain_D4_dom"/>
</dbReference>
<dbReference type="Gene3D" id="1.20.920.20">
    <property type="match status" value="1"/>
</dbReference>
<dbReference type="Pfam" id="PF12774">
    <property type="entry name" value="AAA_6"/>
    <property type="match status" value="1"/>
</dbReference>
<feature type="region of interest" description="Disordered" evidence="15">
    <location>
        <begin position="4134"/>
        <end position="4166"/>
    </location>
</feature>
<dbReference type="InterPro" id="IPR024743">
    <property type="entry name" value="Dynein_HC_stalk"/>
</dbReference>
<dbReference type="InterPro" id="IPR013602">
    <property type="entry name" value="Dynein_heavy_linker"/>
</dbReference>
<dbReference type="InterPro" id="IPR041466">
    <property type="entry name" value="Dynein_AAA5_ext"/>
</dbReference>
<dbReference type="GO" id="GO:0008569">
    <property type="term" value="F:minus-end-directed microtubule motor activity"/>
    <property type="evidence" value="ECO:0007669"/>
    <property type="project" value="InterPro"/>
</dbReference>
<feature type="domain" description="AAA+ ATPase" evidence="16">
    <location>
        <begin position="2526"/>
        <end position="2652"/>
    </location>
</feature>
<evidence type="ECO:0000256" key="6">
    <source>
        <dbReference type="ARBA" id="ARBA00022741"/>
    </source>
</evidence>
<evidence type="ECO:0000256" key="11">
    <source>
        <dbReference type="ARBA" id="ARBA00023175"/>
    </source>
</evidence>
<evidence type="ECO:0000313" key="17">
    <source>
        <dbReference type="EMBL" id="CAE0660053.1"/>
    </source>
</evidence>
<gene>
    <name evidence="17" type="ORF">LGLO00237_LOCUS11633</name>
</gene>
<evidence type="ECO:0000256" key="12">
    <source>
        <dbReference type="ARBA" id="ARBA00023212"/>
    </source>
</evidence>
<evidence type="ECO:0000256" key="2">
    <source>
        <dbReference type="ARBA" id="ARBA00008887"/>
    </source>
</evidence>
<dbReference type="Pfam" id="PF17852">
    <property type="entry name" value="Dynein_AAA_lid"/>
    <property type="match status" value="1"/>
</dbReference>
<dbReference type="GO" id="GO:0005858">
    <property type="term" value="C:axonemal dynein complex"/>
    <property type="evidence" value="ECO:0007669"/>
    <property type="project" value="TreeGrafter"/>
</dbReference>
<dbReference type="FunFam" id="1.10.8.1220:FF:000001">
    <property type="entry name" value="Dynein axonemal heavy chain 5"/>
    <property type="match status" value="1"/>
</dbReference>
<dbReference type="Gene3D" id="6.10.140.1060">
    <property type="match status" value="1"/>
</dbReference>
<dbReference type="PANTHER" id="PTHR46532">
    <property type="entry name" value="MALE FERTILITY FACTOR KL5"/>
    <property type="match status" value="1"/>
</dbReference>
<dbReference type="FunFam" id="3.40.50.300:FF:002141">
    <property type="entry name" value="Dynein heavy chain"/>
    <property type="match status" value="1"/>
</dbReference>
<evidence type="ECO:0000256" key="4">
    <source>
        <dbReference type="ARBA" id="ARBA00022701"/>
    </source>
</evidence>
<dbReference type="Pfam" id="PF18199">
    <property type="entry name" value="Dynein_C"/>
    <property type="match status" value="1"/>
</dbReference>
<dbReference type="Gene3D" id="1.20.1270.280">
    <property type="match status" value="1"/>
</dbReference>
<keyword evidence="4" id="KW-0493">Microtubule</keyword>
<dbReference type="Pfam" id="PF12777">
    <property type="entry name" value="MT"/>
    <property type="match status" value="1"/>
</dbReference>
<comment type="subcellular location">
    <subcellularLocation>
        <location evidence="1">Cytoplasm</location>
        <location evidence="1">Cytoskeleton</location>
        <location evidence="1">Cilium axoneme</location>
    </subcellularLocation>
</comment>
<evidence type="ECO:0000256" key="8">
    <source>
        <dbReference type="ARBA" id="ARBA00023017"/>
    </source>
</evidence>
<dbReference type="InterPro" id="IPR035699">
    <property type="entry name" value="AAA_6"/>
</dbReference>
<dbReference type="InterPro" id="IPR043160">
    <property type="entry name" value="Dynein_C_barrel"/>
</dbReference>
<dbReference type="Gene3D" id="1.10.472.130">
    <property type="match status" value="1"/>
</dbReference>
<dbReference type="Pfam" id="PF08393">
    <property type="entry name" value="DHC_N2"/>
    <property type="match status" value="1"/>
</dbReference>
<evidence type="ECO:0000256" key="14">
    <source>
        <dbReference type="SAM" id="Coils"/>
    </source>
</evidence>
<feature type="coiled-coil region" evidence="14">
    <location>
        <begin position="3405"/>
        <end position="3460"/>
    </location>
</feature>
<keyword evidence="9 14" id="KW-0175">Coiled coil</keyword>
<dbReference type="InterPro" id="IPR041658">
    <property type="entry name" value="AAA_lid_11"/>
</dbReference>
<dbReference type="InterPro" id="IPR013594">
    <property type="entry name" value="Dynein_heavy_tail"/>
</dbReference>
<dbReference type="GO" id="GO:0051959">
    <property type="term" value="F:dynein light intermediate chain binding"/>
    <property type="evidence" value="ECO:0007669"/>
    <property type="project" value="InterPro"/>
</dbReference>
<dbReference type="SMART" id="SM00382">
    <property type="entry name" value="AAA"/>
    <property type="match status" value="3"/>
</dbReference>
<dbReference type="InterPro" id="IPR041228">
    <property type="entry name" value="Dynein_C"/>
</dbReference>
<evidence type="ECO:0000256" key="9">
    <source>
        <dbReference type="ARBA" id="ARBA00023054"/>
    </source>
</evidence>
<accession>A0A7S3YRX0</accession>
<comment type="similarity">
    <text evidence="2">Belongs to the dynein heavy chain family.</text>
</comment>
<evidence type="ECO:0000256" key="3">
    <source>
        <dbReference type="ARBA" id="ARBA00022490"/>
    </source>
</evidence>
<dbReference type="Gene3D" id="1.20.58.1120">
    <property type="match status" value="1"/>
</dbReference>
<dbReference type="Pfam" id="PF12775">
    <property type="entry name" value="AAA_7"/>
    <property type="match status" value="1"/>
</dbReference>
<evidence type="ECO:0000256" key="5">
    <source>
        <dbReference type="ARBA" id="ARBA00022737"/>
    </source>
</evidence>